<dbReference type="Proteomes" id="UP001597327">
    <property type="component" value="Unassembled WGS sequence"/>
</dbReference>
<dbReference type="Pfam" id="PF00226">
    <property type="entry name" value="DnaJ"/>
    <property type="match status" value="1"/>
</dbReference>
<dbReference type="CDD" id="cd10747">
    <property type="entry name" value="DnaJ_C"/>
    <property type="match status" value="1"/>
</dbReference>
<feature type="compositionally biased region" description="Gly residues" evidence="2">
    <location>
        <begin position="147"/>
        <end position="159"/>
    </location>
</feature>
<evidence type="ECO:0000313" key="4">
    <source>
        <dbReference type="EMBL" id="MFD1695158.1"/>
    </source>
</evidence>
<gene>
    <name evidence="4" type="ORF">ACFSC7_06495</name>
</gene>
<dbReference type="EMBL" id="JBHUFA010000001">
    <property type="protein sequence ID" value="MFD1695158.1"/>
    <property type="molecule type" value="Genomic_DNA"/>
</dbReference>
<evidence type="ECO:0000256" key="1">
    <source>
        <dbReference type="ARBA" id="ARBA00023186"/>
    </source>
</evidence>
<dbReference type="InterPro" id="IPR036869">
    <property type="entry name" value="J_dom_sf"/>
</dbReference>
<dbReference type="Gene3D" id="1.10.287.110">
    <property type="entry name" value="DnaJ domain"/>
    <property type="match status" value="1"/>
</dbReference>
<feature type="region of interest" description="Disordered" evidence="2">
    <location>
        <begin position="56"/>
        <end position="82"/>
    </location>
</feature>
<feature type="domain" description="J" evidence="3">
    <location>
        <begin position="3"/>
        <end position="68"/>
    </location>
</feature>
<dbReference type="InterPro" id="IPR002939">
    <property type="entry name" value="DnaJ_C"/>
</dbReference>
<dbReference type="PANTHER" id="PTHR43096">
    <property type="entry name" value="DNAJ HOMOLOG 1, MITOCHONDRIAL-RELATED"/>
    <property type="match status" value="1"/>
</dbReference>
<dbReference type="PANTHER" id="PTHR43096:SF52">
    <property type="entry name" value="DNAJ HOMOLOG 1, MITOCHONDRIAL-RELATED"/>
    <property type="match status" value="1"/>
</dbReference>
<dbReference type="SMART" id="SM00271">
    <property type="entry name" value="DnaJ"/>
    <property type="match status" value="1"/>
</dbReference>
<keyword evidence="5" id="KW-1185">Reference proteome</keyword>
<evidence type="ECO:0000313" key="5">
    <source>
        <dbReference type="Proteomes" id="UP001597327"/>
    </source>
</evidence>
<feature type="compositionally biased region" description="Basic and acidic residues" evidence="2">
    <location>
        <begin position="56"/>
        <end position="75"/>
    </location>
</feature>
<keyword evidence="1" id="KW-0143">Chaperone</keyword>
<dbReference type="PROSITE" id="PS50076">
    <property type="entry name" value="DNAJ_2"/>
    <property type="match status" value="1"/>
</dbReference>
<proteinExistence type="predicted"/>
<sequence length="346" mass="35964">MRDPYSVLGVAKSASEAEIKKAFRTLAKKYHPDQNRDDPEAQRQFSEVNQAYEIVGDKEKRGKFDRGEIDAEGKPRFTGGFGGGAGGFSGFSDFDDLTRGGGFRARGGPGGGPGGGGATGGFGGAGGGGGFDDILNDILGGFGGGRRGRGGASGAGAGAGTRQRAPEAQKGDNAEIVAHVSLEELVNAGKTAVKLPNGKTVNVTIPVGTTEGETIRLRGQGHPGANGGQPGDAMVEVRFRKHDLFEVRGSDLILDLPLTLYEAVLGAKVRTPTLTGAVNLSIPENASSGKVMRLKGKGLPTKTGGHGDLLVRLQIVLPPNEDRELATLMKAWRETTPYKARGPEFD</sequence>
<dbReference type="InterPro" id="IPR008971">
    <property type="entry name" value="HSP40/DnaJ_pept-bd"/>
</dbReference>
<dbReference type="SUPFAM" id="SSF49493">
    <property type="entry name" value="HSP40/DnaJ peptide-binding domain"/>
    <property type="match status" value="2"/>
</dbReference>
<accession>A0ABW4JUN3</accession>
<dbReference type="Gene3D" id="2.60.260.20">
    <property type="entry name" value="Urease metallochaperone UreE, N-terminal domain"/>
    <property type="match status" value="2"/>
</dbReference>
<dbReference type="RefSeq" id="WP_149891073.1">
    <property type="nucleotide sequence ID" value="NZ_JBHUFA010000001.1"/>
</dbReference>
<evidence type="ECO:0000259" key="3">
    <source>
        <dbReference type="PROSITE" id="PS50076"/>
    </source>
</evidence>
<comment type="caution">
    <text evidence="4">The sequence shown here is derived from an EMBL/GenBank/DDBJ whole genome shotgun (WGS) entry which is preliminary data.</text>
</comment>
<dbReference type="InterPro" id="IPR001623">
    <property type="entry name" value="DnaJ_domain"/>
</dbReference>
<organism evidence="4 5">
    <name type="scientific">Roseibium aestuarii</name>
    <dbReference type="NCBI Taxonomy" id="2600299"/>
    <lineage>
        <taxon>Bacteria</taxon>
        <taxon>Pseudomonadati</taxon>
        <taxon>Pseudomonadota</taxon>
        <taxon>Alphaproteobacteria</taxon>
        <taxon>Hyphomicrobiales</taxon>
        <taxon>Stappiaceae</taxon>
        <taxon>Roseibium</taxon>
    </lineage>
</organism>
<feature type="region of interest" description="Disordered" evidence="2">
    <location>
        <begin position="147"/>
        <end position="171"/>
    </location>
</feature>
<dbReference type="Pfam" id="PF01556">
    <property type="entry name" value="DnaJ_C"/>
    <property type="match status" value="1"/>
</dbReference>
<dbReference type="CDD" id="cd06257">
    <property type="entry name" value="DnaJ"/>
    <property type="match status" value="1"/>
</dbReference>
<feature type="region of interest" description="Disordered" evidence="2">
    <location>
        <begin position="99"/>
        <end position="123"/>
    </location>
</feature>
<protein>
    <submittedName>
        <fullName evidence="4">DnaJ C-terminal domain-containing protein</fullName>
    </submittedName>
</protein>
<dbReference type="SUPFAM" id="SSF46565">
    <property type="entry name" value="Chaperone J-domain"/>
    <property type="match status" value="1"/>
</dbReference>
<evidence type="ECO:0000256" key="2">
    <source>
        <dbReference type="SAM" id="MobiDB-lite"/>
    </source>
</evidence>
<name>A0ABW4JUN3_9HYPH</name>
<dbReference type="PRINTS" id="PR00625">
    <property type="entry name" value="JDOMAIN"/>
</dbReference>
<reference evidence="5" key="1">
    <citation type="journal article" date="2019" name="Int. J. Syst. Evol. Microbiol.">
        <title>The Global Catalogue of Microorganisms (GCM) 10K type strain sequencing project: providing services to taxonomists for standard genome sequencing and annotation.</title>
        <authorList>
            <consortium name="The Broad Institute Genomics Platform"/>
            <consortium name="The Broad Institute Genome Sequencing Center for Infectious Disease"/>
            <person name="Wu L."/>
            <person name="Ma J."/>
        </authorList>
    </citation>
    <scope>NUCLEOTIDE SEQUENCE [LARGE SCALE GENOMIC DNA]</scope>
    <source>
        <strain evidence="5">JCM 3369</strain>
    </source>
</reference>